<name>N6U0Q9_9HYPH</name>
<evidence type="ECO:0000313" key="2">
    <source>
        <dbReference type="EMBL" id="ENN86264.1"/>
    </source>
</evidence>
<dbReference type="STRING" id="363754.RHSP_34803"/>
<organism evidence="2 3">
    <name type="scientific">Rhizobium freirei PRF 81</name>
    <dbReference type="NCBI Taxonomy" id="363754"/>
    <lineage>
        <taxon>Bacteria</taxon>
        <taxon>Pseudomonadati</taxon>
        <taxon>Pseudomonadota</taxon>
        <taxon>Alphaproteobacteria</taxon>
        <taxon>Hyphomicrobiales</taxon>
        <taxon>Rhizobiaceae</taxon>
        <taxon>Rhizobium/Agrobacterium group</taxon>
        <taxon>Rhizobium</taxon>
    </lineage>
</organism>
<comment type="caution">
    <text evidence="2">The sequence shown here is derived from an EMBL/GenBank/DDBJ whole genome shotgun (WGS) entry which is preliminary data.</text>
</comment>
<dbReference type="Proteomes" id="UP000012429">
    <property type="component" value="Unassembled WGS sequence"/>
</dbReference>
<accession>N6U0Q9</accession>
<dbReference type="AlphaFoldDB" id="N6U0Q9"/>
<keyword evidence="3" id="KW-1185">Reference proteome</keyword>
<evidence type="ECO:0000313" key="3">
    <source>
        <dbReference type="Proteomes" id="UP000012429"/>
    </source>
</evidence>
<proteinExistence type="predicted"/>
<evidence type="ECO:0000256" key="1">
    <source>
        <dbReference type="SAM" id="MobiDB-lite"/>
    </source>
</evidence>
<dbReference type="EMBL" id="AQHN01000072">
    <property type="protein sequence ID" value="ENN86264.1"/>
    <property type="molecule type" value="Genomic_DNA"/>
</dbReference>
<reference evidence="2 3" key="1">
    <citation type="journal article" date="2012" name="BMC Genomics">
        <title>Genomic basis of broad host range and environmental adaptability of Rhizobium tropici CIAT 899 and Rhizobium sp. PRF 81 which are used in inoculants for common bean (Phaseolus vulgaris L.).</title>
        <authorList>
            <person name="Ormeno-Orrillo E."/>
            <person name="Menna P."/>
            <person name="Almeida L.G."/>
            <person name="Ollero F.J."/>
            <person name="Nicolas M.F."/>
            <person name="Pains Rodrigues E."/>
            <person name="Shigueyoshi Nakatani A."/>
            <person name="Silva Batista J.S."/>
            <person name="Oliveira Chueire L.M."/>
            <person name="Souza R.C."/>
            <person name="Ribeiro Vasconcelos A.T."/>
            <person name="Megias M."/>
            <person name="Hungria M."/>
            <person name="Martinez-Romero E."/>
        </authorList>
    </citation>
    <scope>NUCLEOTIDE SEQUENCE [LARGE SCALE GENOMIC DNA]</scope>
    <source>
        <strain evidence="2 3">PRF 81</strain>
    </source>
</reference>
<sequence length="106" mass="11484">MAIEGALAHAVADGERLHRVFVGKRIKTRLQVTIDRGDGAAARYGGGAYRIRHRHRDVGAIAGQGLLAGKLRRKSAPCDRQAYGGPDHRGSFHPATHKTIRPLPFA</sequence>
<gene>
    <name evidence="2" type="ORF">RHSP_34803</name>
</gene>
<protein>
    <submittedName>
        <fullName evidence="2">Uncharacterized protein</fullName>
    </submittedName>
</protein>
<feature type="region of interest" description="Disordered" evidence="1">
    <location>
        <begin position="77"/>
        <end position="106"/>
    </location>
</feature>